<sequence length="151" mass="17639">MSFLMRLFSRRQHKSRESQGNVANRVCTHEEGDFVHVSLSAPVKSQRPEMEEEDADVSSWEMAQVLGRRPATVAGRRPATMSSLDAHRRLGKRRDLSGRKSANVVRKQETTVEELYCMDDPAELDMFDDKRNRIIKRSHRRKMNFPDKYKF</sequence>
<accession>A0A7H9HQ87</accession>
<keyword evidence="3" id="KW-1185">Reference proteome</keyword>
<evidence type="ECO:0000313" key="2">
    <source>
        <dbReference type="EMBL" id="QLQ78492.1"/>
    </source>
</evidence>
<dbReference type="AlphaFoldDB" id="A0A7H9HQ87"/>
<reference evidence="2 3" key="1">
    <citation type="submission" date="2020-06" db="EMBL/GenBank/DDBJ databases">
        <title>The yeast mating-type switching endonuclease HO is a domesticated member of an unorthodox homing genetic element family.</title>
        <authorList>
            <person name="Coughlan A.Y."/>
            <person name="Lombardi L."/>
            <person name="Braun-Galleani S."/>
            <person name="Martos A.R."/>
            <person name="Galeote V."/>
            <person name="Bigey F."/>
            <person name="Dequin S."/>
            <person name="Byrne K.P."/>
            <person name="Wolfe K.H."/>
        </authorList>
    </citation>
    <scope>NUCLEOTIDE SEQUENCE [LARGE SCALE GENOMIC DNA]</scope>
    <source>
        <strain evidence="2 3">CBS2947</strain>
    </source>
</reference>
<organism evidence="2 3">
    <name type="scientific">Torulaspora globosa</name>
    <dbReference type="NCBI Taxonomy" id="48254"/>
    <lineage>
        <taxon>Eukaryota</taxon>
        <taxon>Fungi</taxon>
        <taxon>Dikarya</taxon>
        <taxon>Ascomycota</taxon>
        <taxon>Saccharomycotina</taxon>
        <taxon>Saccharomycetes</taxon>
        <taxon>Saccharomycetales</taxon>
        <taxon>Saccharomycetaceae</taxon>
        <taxon>Torulaspora</taxon>
    </lineage>
</organism>
<evidence type="ECO:0000313" key="3">
    <source>
        <dbReference type="Proteomes" id="UP000510647"/>
    </source>
</evidence>
<protein>
    <submittedName>
        <fullName evidence="2">Uncharacterized protein</fullName>
    </submittedName>
</protein>
<feature type="region of interest" description="Disordered" evidence="1">
    <location>
        <begin position="68"/>
        <end position="105"/>
    </location>
</feature>
<dbReference type="EMBL" id="CP059267">
    <property type="protein sequence ID" value="QLQ78492.1"/>
    <property type="molecule type" value="Genomic_DNA"/>
</dbReference>
<dbReference type="OrthoDB" id="4062338at2759"/>
<feature type="compositionally biased region" description="Basic and acidic residues" evidence="1">
    <location>
        <begin position="85"/>
        <end position="98"/>
    </location>
</feature>
<name>A0A7H9HQ87_9SACH</name>
<proteinExistence type="predicted"/>
<dbReference type="Proteomes" id="UP000510647">
    <property type="component" value="Chromosome 1"/>
</dbReference>
<gene>
    <name evidence="2" type="ORF">HG537_0A07390</name>
</gene>
<evidence type="ECO:0000256" key="1">
    <source>
        <dbReference type="SAM" id="MobiDB-lite"/>
    </source>
</evidence>